<accession>A0A2K2FK77</accession>
<keyword evidence="1" id="KW-0969">Cilium</keyword>
<evidence type="ECO:0000313" key="1">
    <source>
        <dbReference type="EMBL" id="PNU00983.1"/>
    </source>
</evidence>
<keyword evidence="1" id="KW-0282">Flagellum</keyword>
<dbReference type="RefSeq" id="WP_103080365.1">
    <property type="nucleotide sequence ID" value="NZ_CP021850.1"/>
</dbReference>
<name>A0A2K2FK77_9CLOT</name>
<dbReference type="InterPro" id="IPR035924">
    <property type="entry name" value="FlaG-like_sf"/>
</dbReference>
<gene>
    <name evidence="1" type="ORF">CDQ84_03660</name>
</gene>
<reference evidence="1 2" key="1">
    <citation type="submission" date="2017-06" db="EMBL/GenBank/DDBJ databases">
        <title>Investigating the central metabolism of Clostridium thermosuccinogenes.</title>
        <authorList>
            <person name="Koendjbiharie J.G."/>
            <person name="van Kranenburg R."/>
        </authorList>
    </citation>
    <scope>NUCLEOTIDE SEQUENCE [LARGE SCALE GENOMIC DNA]</scope>
    <source>
        <strain evidence="1 2">DSM 5806</strain>
    </source>
</reference>
<dbReference type="InterPro" id="IPR005186">
    <property type="entry name" value="FlaG"/>
</dbReference>
<keyword evidence="1" id="KW-0966">Cell projection</keyword>
<dbReference type="Pfam" id="PF03646">
    <property type="entry name" value="FlaG"/>
    <property type="match status" value="1"/>
</dbReference>
<comment type="caution">
    <text evidence="1">The sequence shown here is derived from an EMBL/GenBank/DDBJ whole genome shotgun (WGS) entry which is preliminary data.</text>
</comment>
<protein>
    <submittedName>
        <fullName evidence="1">Flagellar biosynthesis protein FlaG</fullName>
    </submittedName>
</protein>
<dbReference type="EMBL" id="NIOJ01000005">
    <property type="protein sequence ID" value="PNU00983.1"/>
    <property type="molecule type" value="Genomic_DNA"/>
</dbReference>
<dbReference type="PANTHER" id="PTHR37166:SF1">
    <property type="entry name" value="PROTEIN FLAG"/>
    <property type="match status" value="1"/>
</dbReference>
<dbReference type="OrthoDB" id="9799867at2"/>
<proteinExistence type="predicted"/>
<keyword evidence="2" id="KW-1185">Reference proteome</keyword>
<sequence length="128" mass="14225">MQINGMDAASMIKTNTDVTAVAKANTNTVQKKGDLLENKSISSLTEFDKMTMPVAEKVLIDAIERANKSLAGTNRKFEVSVHEKTNDIMVKVINTESNEVIREIPPEKILDLVAKLWELAGIIVDERR</sequence>
<evidence type="ECO:0000313" key="2">
    <source>
        <dbReference type="Proteomes" id="UP000236151"/>
    </source>
</evidence>
<organism evidence="1 2">
    <name type="scientific">Clostridium thermosuccinogenes</name>
    <dbReference type="NCBI Taxonomy" id="84032"/>
    <lineage>
        <taxon>Bacteria</taxon>
        <taxon>Bacillati</taxon>
        <taxon>Bacillota</taxon>
        <taxon>Clostridia</taxon>
        <taxon>Eubacteriales</taxon>
        <taxon>Clostridiaceae</taxon>
        <taxon>Clostridium</taxon>
    </lineage>
</organism>
<dbReference type="Proteomes" id="UP000236151">
    <property type="component" value="Unassembled WGS sequence"/>
</dbReference>
<dbReference type="PANTHER" id="PTHR37166">
    <property type="entry name" value="PROTEIN FLAG"/>
    <property type="match status" value="1"/>
</dbReference>
<dbReference type="AlphaFoldDB" id="A0A2K2FK77"/>
<dbReference type="KEGG" id="cthd:CDO33_00720"/>
<dbReference type="Gene3D" id="3.30.160.170">
    <property type="entry name" value="FlaG-like"/>
    <property type="match status" value="1"/>
</dbReference>
<dbReference type="SUPFAM" id="SSF160214">
    <property type="entry name" value="FlaG-like"/>
    <property type="match status" value="1"/>
</dbReference>